<evidence type="ECO:0000256" key="1">
    <source>
        <dbReference type="SAM" id="Phobius"/>
    </source>
</evidence>
<comment type="caution">
    <text evidence="2">The sequence shown here is derived from an EMBL/GenBank/DDBJ whole genome shotgun (WGS) entry which is preliminary data.</text>
</comment>
<reference evidence="2 3" key="1">
    <citation type="submission" date="2018-11" db="EMBL/GenBank/DDBJ databases">
        <title>Genome sequencing and assembly of Clostridium tagluense strain A121.</title>
        <authorList>
            <person name="Murakami T."/>
            <person name="Segawa T."/>
            <person name="Shcherbakova V.A."/>
            <person name="Mori H."/>
            <person name="Yoshimura Y."/>
        </authorList>
    </citation>
    <scope>NUCLEOTIDE SEQUENCE [LARGE SCALE GENOMIC DNA]</scope>
    <source>
        <strain evidence="2 3">A121</strain>
    </source>
</reference>
<feature type="transmembrane region" description="Helical" evidence="1">
    <location>
        <begin position="6"/>
        <end position="25"/>
    </location>
</feature>
<proteinExistence type="predicted"/>
<accession>A0A401UHW4</accession>
<dbReference type="AlphaFoldDB" id="A0A401UHW4"/>
<protein>
    <submittedName>
        <fullName evidence="2">Uncharacterized protein</fullName>
    </submittedName>
</protein>
<evidence type="ECO:0000313" key="3">
    <source>
        <dbReference type="Proteomes" id="UP000287872"/>
    </source>
</evidence>
<evidence type="ECO:0000313" key="2">
    <source>
        <dbReference type="EMBL" id="GCD09059.1"/>
    </source>
</evidence>
<dbReference type="OrthoDB" id="1913955at2"/>
<organism evidence="2 3">
    <name type="scientific">Clostridium tagluense</name>
    <dbReference type="NCBI Taxonomy" id="360422"/>
    <lineage>
        <taxon>Bacteria</taxon>
        <taxon>Bacillati</taxon>
        <taxon>Bacillota</taxon>
        <taxon>Clostridia</taxon>
        <taxon>Eubacteriales</taxon>
        <taxon>Clostridiaceae</taxon>
        <taxon>Clostridium</taxon>
    </lineage>
</organism>
<keyword evidence="3" id="KW-1185">Reference proteome</keyword>
<gene>
    <name evidence="2" type="ORF">Ctaglu_06820</name>
</gene>
<name>A0A401UHW4_9CLOT</name>
<keyword evidence="1" id="KW-0812">Transmembrane</keyword>
<dbReference type="Proteomes" id="UP000287872">
    <property type="component" value="Unassembled WGS sequence"/>
</dbReference>
<dbReference type="EMBL" id="BHYK01000003">
    <property type="protein sequence ID" value="GCD09059.1"/>
    <property type="molecule type" value="Genomic_DNA"/>
</dbReference>
<dbReference type="RefSeq" id="WP_124998114.1">
    <property type="nucleotide sequence ID" value="NZ_BHYK01000003.1"/>
</dbReference>
<sequence>MVEIVIQYVLILLLVLGLGYLVYLLKDKDINLREDYFGLAYVIFGGLSASESTPENAKRIIRIISSIVQHVESNYKNSENTFKEEKAINMAKDAISLLNLESNIDRESLKYIIRLAAALLPATNKITK</sequence>
<keyword evidence="1" id="KW-0472">Membrane</keyword>
<keyword evidence="1" id="KW-1133">Transmembrane helix</keyword>